<evidence type="ECO:0000256" key="1">
    <source>
        <dbReference type="SAM" id="MobiDB-lite"/>
    </source>
</evidence>
<evidence type="ECO:0000313" key="3">
    <source>
        <dbReference type="Proteomes" id="UP000250321"/>
    </source>
</evidence>
<feature type="compositionally biased region" description="Basic and acidic residues" evidence="1">
    <location>
        <begin position="42"/>
        <end position="82"/>
    </location>
</feature>
<gene>
    <name evidence="2" type="ORF">Pyn_08986</name>
</gene>
<accession>A0A314UU32</accession>
<dbReference type="AlphaFoldDB" id="A0A314UU32"/>
<comment type="caution">
    <text evidence="2">The sequence shown here is derived from an EMBL/GenBank/DDBJ whole genome shotgun (WGS) entry which is preliminary data.</text>
</comment>
<keyword evidence="3" id="KW-1185">Reference proteome</keyword>
<feature type="compositionally biased region" description="Acidic residues" evidence="1">
    <location>
        <begin position="23"/>
        <end position="33"/>
    </location>
</feature>
<reference evidence="2 3" key="1">
    <citation type="submission" date="2018-02" db="EMBL/GenBank/DDBJ databases">
        <title>Draft genome of wild Prunus yedoensis var. nudiflora.</title>
        <authorList>
            <person name="Baek S."/>
            <person name="Kim J.-H."/>
            <person name="Choi K."/>
            <person name="Kim G.-B."/>
            <person name="Cho A."/>
            <person name="Jang H."/>
            <person name="Shin C.-H."/>
            <person name="Yu H.-J."/>
            <person name="Mun J.-H."/>
        </authorList>
    </citation>
    <scope>NUCLEOTIDE SEQUENCE [LARGE SCALE GENOMIC DNA]</scope>
    <source>
        <strain evidence="3">cv. Jeju island</strain>
        <tissue evidence="2">Leaf</tissue>
    </source>
</reference>
<dbReference type="EMBL" id="PJQY01003074">
    <property type="protein sequence ID" value="PQM40438.1"/>
    <property type="molecule type" value="Genomic_DNA"/>
</dbReference>
<sequence length="176" mass="19377">MMGLIRKRNHIRGQKNGIFFSVDDSEESEENEEATVSPFMGGKEKKDGKRKLHDEFDKKEKSCKGSKEWDCVSVDDSEKNEEASMSPSAGGKDKKSGKRKLFGSAPATVPIVSKSTTIMVHVALLGSAIKVEVAFLTPPPSSDLRSQALPSGEDGRCPDIWRGWLFTYALHQVFGN</sequence>
<evidence type="ECO:0000313" key="2">
    <source>
        <dbReference type="EMBL" id="PQM40438.1"/>
    </source>
</evidence>
<proteinExistence type="predicted"/>
<protein>
    <submittedName>
        <fullName evidence="2">Uncharacterized protein</fullName>
    </submittedName>
</protein>
<name>A0A314UU32_PRUYE</name>
<feature type="region of interest" description="Disordered" evidence="1">
    <location>
        <begin position="21"/>
        <end position="101"/>
    </location>
</feature>
<organism evidence="2 3">
    <name type="scientific">Prunus yedoensis var. nudiflora</name>
    <dbReference type="NCBI Taxonomy" id="2094558"/>
    <lineage>
        <taxon>Eukaryota</taxon>
        <taxon>Viridiplantae</taxon>
        <taxon>Streptophyta</taxon>
        <taxon>Embryophyta</taxon>
        <taxon>Tracheophyta</taxon>
        <taxon>Spermatophyta</taxon>
        <taxon>Magnoliopsida</taxon>
        <taxon>eudicotyledons</taxon>
        <taxon>Gunneridae</taxon>
        <taxon>Pentapetalae</taxon>
        <taxon>rosids</taxon>
        <taxon>fabids</taxon>
        <taxon>Rosales</taxon>
        <taxon>Rosaceae</taxon>
        <taxon>Amygdaloideae</taxon>
        <taxon>Amygdaleae</taxon>
        <taxon>Prunus</taxon>
    </lineage>
</organism>
<dbReference type="Proteomes" id="UP000250321">
    <property type="component" value="Unassembled WGS sequence"/>
</dbReference>